<dbReference type="InterPro" id="IPR018540">
    <property type="entry name" value="Spo0E-like"/>
</dbReference>
<evidence type="ECO:0000313" key="2">
    <source>
        <dbReference type="Proteomes" id="UP001523262"/>
    </source>
</evidence>
<keyword evidence="2" id="KW-1185">Reference proteome</keyword>
<sequence>MKNEDLVEKIERVRQKMIAAGMTEGLTSQETIKLSETLDELLNLSFVVLSNAKDITLN</sequence>
<evidence type="ECO:0000313" key="1">
    <source>
        <dbReference type="EMBL" id="MCM2535988.1"/>
    </source>
</evidence>
<dbReference type="Proteomes" id="UP001523262">
    <property type="component" value="Unassembled WGS sequence"/>
</dbReference>
<dbReference type="InterPro" id="IPR037208">
    <property type="entry name" value="Spo0E-like_sf"/>
</dbReference>
<dbReference type="EMBL" id="JAMQCR010000003">
    <property type="protein sequence ID" value="MCM2535988.1"/>
    <property type="molecule type" value="Genomic_DNA"/>
</dbReference>
<protein>
    <submittedName>
        <fullName evidence="1">Aspartyl-phosphate phosphatase Spo0E family protein</fullName>
    </submittedName>
</protein>
<dbReference type="Gene3D" id="4.10.280.10">
    <property type="entry name" value="Helix-loop-helix DNA-binding domain"/>
    <property type="match status" value="1"/>
</dbReference>
<dbReference type="Pfam" id="PF09388">
    <property type="entry name" value="SpoOE-like"/>
    <property type="match status" value="1"/>
</dbReference>
<comment type="caution">
    <text evidence="1">The sequence shown here is derived from an EMBL/GenBank/DDBJ whole genome shotgun (WGS) entry which is preliminary data.</text>
</comment>
<accession>A0ABT0WK97</accession>
<organism evidence="1 2">
    <name type="scientific">Neobacillus pocheonensis</name>
    <dbReference type="NCBI Taxonomy" id="363869"/>
    <lineage>
        <taxon>Bacteria</taxon>
        <taxon>Bacillati</taxon>
        <taxon>Bacillota</taxon>
        <taxon>Bacilli</taxon>
        <taxon>Bacillales</taxon>
        <taxon>Bacillaceae</taxon>
        <taxon>Neobacillus</taxon>
    </lineage>
</organism>
<gene>
    <name evidence="1" type="ORF">NDK43_31475</name>
</gene>
<proteinExistence type="predicted"/>
<dbReference type="InterPro" id="IPR036638">
    <property type="entry name" value="HLH_DNA-bd_sf"/>
</dbReference>
<name>A0ABT0WK97_9BACI</name>
<dbReference type="SUPFAM" id="SSF140500">
    <property type="entry name" value="BAS1536-like"/>
    <property type="match status" value="1"/>
</dbReference>
<reference evidence="1 2" key="1">
    <citation type="submission" date="2022-06" db="EMBL/GenBank/DDBJ databases">
        <authorList>
            <person name="Jeon C.O."/>
        </authorList>
    </citation>
    <scope>NUCLEOTIDE SEQUENCE [LARGE SCALE GENOMIC DNA]</scope>
    <source>
        <strain evidence="1 2">KCTC 13943</strain>
    </source>
</reference>